<evidence type="ECO:0000313" key="9">
    <source>
        <dbReference type="Proteomes" id="UP000681317"/>
    </source>
</evidence>
<proteinExistence type="predicted"/>
<evidence type="ECO:0000256" key="6">
    <source>
        <dbReference type="SAM" id="SignalP"/>
    </source>
</evidence>
<keyword evidence="9" id="KW-1185">Reference proteome</keyword>
<evidence type="ECO:0000259" key="7">
    <source>
        <dbReference type="Pfam" id="PF14464"/>
    </source>
</evidence>
<keyword evidence="2" id="KW-0479">Metal-binding</keyword>
<evidence type="ECO:0000313" key="8">
    <source>
        <dbReference type="EMBL" id="BCT92655.1"/>
    </source>
</evidence>
<organism evidence="8 9">
    <name type="scientific">Noviluteimonas caseinilytica</name>
    <dbReference type="NCBI Taxonomy" id="2675101"/>
    <lineage>
        <taxon>Bacteria</taxon>
        <taxon>Pseudomonadati</taxon>
        <taxon>Pseudomonadota</taxon>
        <taxon>Gammaproteobacteria</taxon>
        <taxon>Lysobacterales</taxon>
        <taxon>Lysobacteraceae</taxon>
        <taxon>Noviluteimonas</taxon>
    </lineage>
</organism>
<evidence type="ECO:0000256" key="2">
    <source>
        <dbReference type="ARBA" id="ARBA00022723"/>
    </source>
</evidence>
<keyword evidence="3" id="KW-0378">Hydrolase</keyword>
<evidence type="ECO:0000256" key="4">
    <source>
        <dbReference type="ARBA" id="ARBA00022833"/>
    </source>
</evidence>
<dbReference type="RefSeq" id="WP_213433478.1">
    <property type="nucleotide sequence ID" value="NZ_AP024545.1"/>
</dbReference>
<accession>A0ABM7Q5X2</accession>
<protein>
    <recommendedName>
        <fullName evidence="7">JAB domain-containing protein</fullName>
    </recommendedName>
</protein>
<reference evidence="8 9" key="1">
    <citation type="submission" date="2021-03" db="EMBL/GenBank/DDBJ databases">
        <title>Complete Genome Sequences of Two Lysobacter Strains Isolated from Sea Water (Lysobacter caseinilyticus) and Soil (Lysobacter helvus) in South Korea.</title>
        <authorList>
            <person name="Watanabe Y."/>
            <person name="Arakawa K."/>
        </authorList>
    </citation>
    <scope>NUCLEOTIDE SEQUENCE [LARGE SCALE GENOMIC DNA]</scope>
    <source>
        <strain evidence="8 9">KVB24</strain>
    </source>
</reference>
<dbReference type="Proteomes" id="UP000681317">
    <property type="component" value="Chromosome"/>
</dbReference>
<dbReference type="SUPFAM" id="SSF102712">
    <property type="entry name" value="JAB1/MPN domain"/>
    <property type="match status" value="1"/>
</dbReference>
<evidence type="ECO:0000256" key="5">
    <source>
        <dbReference type="ARBA" id="ARBA00023049"/>
    </source>
</evidence>
<feature type="chain" id="PRO_5046374814" description="JAB domain-containing protein" evidence="6">
    <location>
        <begin position="32"/>
        <end position="223"/>
    </location>
</feature>
<keyword evidence="5" id="KW-0482">Metalloprotease</keyword>
<dbReference type="Pfam" id="PF14464">
    <property type="entry name" value="Prok-JAB"/>
    <property type="match status" value="1"/>
</dbReference>
<name>A0ABM7Q5X2_9GAMM</name>
<keyword evidence="4" id="KW-0862">Zinc</keyword>
<evidence type="ECO:0000256" key="1">
    <source>
        <dbReference type="ARBA" id="ARBA00022670"/>
    </source>
</evidence>
<keyword evidence="1" id="KW-0645">Protease</keyword>
<feature type="domain" description="JAB" evidence="7">
    <location>
        <begin position="116"/>
        <end position="166"/>
    </location>
</feature>
<gene>
    <name evidence="8" type="ORF">LYSCAS_16790</name>
</gene>
<keyword evidence="6" id="KW-0732">Signal</keyword>
<feature type="signal peptide" evidence="6">
    <location>
        <begin position="1"/>
        <end position="31"/>
    </location>
</feature>
<dbReference type="EMBL" id="AP024545">
    <property type="protein sequence ID" value="BCT92655.1"/>
    <property type="molecule type" value="Genomic_DNA"/>
</dbReference>
<evidence type="ECO:0000256" key="3">
    <source>
        <dbReference type="ARBA" id="ARBA00022801"/>
    </source>
</evidence>
<dbReference type="InterPro" id="IPR028090">
    <property type="entry name" value="JAB_dom_prok"/>
</dbReference>
<sequence length="223" mass="25019">MTLDSHRRRRRRRTRALLCAIAALPATHPNACDLHQPRFSPEHATPETARTDRTRIPRDIRIEQGGFATADAAAACFGARYHDDKRAEFVTFLVHTEDGWAYLTPGKGPRNARRVHTEALHRASNDAGHALLAVAHTHPFGMPYFSATDAATVLRANGPMYLTNWRNETWRLAPEDVRSQLERRGFPSTTISVSRLFSAPGMREGWRGTPVAPVVNPVRRADR</sequence>